<proteinExistence type="predicted"/>
<dbReference type="GO" id="GO:0008168">
    <property type="term" value="F:methyltransferase activity"/>
    <property type="evidence" value="ECO:0007669"/>
    <property type="project" value="UniProtKB-KW"/>
</dbReference>
<dbReference type="Gene3D" id="3.40.50.150">
    <property type="entry name" value="Vaccinia Virus protein VP39"/>
    <property type="match status" value="1"/>
</dbReference>
<dbReference type="PANTHER" id="PTHR43619">
    <property type="entry name" value="S-ADENOSYL-L-METHIONINE-DEPENDENT METHYLTRANSFERASE YKTD-RELATED"/>
    <property type="match status" value="1"/>
</dbReference>
<organism evidence="3">
    <name type="scientific">Tetraselmis sp. GSL018</name>
    <dbReference type="NCBI Taxonomy" id="582737"/>
    <lineage>
        <taxon>Eukaryota</taxon>
        <taxon>Viridiplantae</taxon>
        <taxon>Chlorophyta</taxon>
        <taxon>core chlorophytes</taxon>
        <taxon>Chlorodendrophyceae</taxon>
        <taxon>Chlorodendrales</taxon>
        <taxon>Chlorodendraceae</taxon>
        <taxon>Tetraselmis</taxon>
    </lineage>
</organism>
<dbReference type="AlphaFoldDB" id="A0A061RND5"/>
<sequence length="320" mass="35303">NPFKSCCRFGNSFETKRGKISFPSRRPQQLQSWRQRFLTIRAAGEDENGSEQLIIAEKRLAARRARSENGNNVISRVLAGEIVQDEETEEQALTSVFLEDVLLNSTNVVTNGRDYRQVVIVGSATDDRAFRLPWYEGTVIYLIAAPAAHQYAAAALKGVEEARAPRGCLLRRVPADLKGTTGISEQLERAGFQSSRLSVWCLEGLQDLGLTFQECERLLLDVSNLAAFGSRVCGAVRAADGGAVRNAFAQLGFLAHVQSLEEHAVSTGRSYQVGALGQTGSQTWLFSGEQQRLSLSQMRTYSDHVEAADETDEDFFDNFS</sequence>
<dbReference type="Pfam" id="PF04072">
    <property type="entry name" value="LCM"/>
    <property type="match status" value="1"/>
</dbReference>
<dbReference type="InterPro" id="IPR007213">
    <property type="entry name" value="Ppm1/Ppm2/Tcmp"/>
</dbReference>
<gene>
    <name evidence="3" type="ORF">TSPGSL018_112</name>
</gene>
<evidence type="ECO:0000256" key="2">
    <source>
        <dbReference type="ARBA" id="ARBA00022679"/>
    </source>
</evidence>
<dbReference type="GO" id="GO:0032259">
    <property type="term" value="P:methylation"/>
    <property type="evidence" value="ECO:0007669"/>
    <property type="project" value="UniProtKB-KW"/>
</dbReference>
<evidence type="ECO:0000256" key="1">
    <source>
        <dbReference type="ARBA" id="ARBA00022603"/>
    </source>
</evidence>
<accession>A0A061RND5</accession>
<reference evidence="3" key="1">
    <citation type="submission" date="2014-05" db="EMBL/GenBank/DDBJ databases">
        <title>The transcriptome of the halophilic microalga Tetraselmis sp. GSL018 isolated from the Great Salt Lake, Utah.</title>
        <authorList>
            <person name="Jinkerson R.E."/>
            <person name="D'Adamo S."/>
            <person name="Posewitz M.C."/>
        </authorList>
    </citation>
    <scope>NUCLEOTIDE SEQUENCE</scope>
    <source>
        <strain evidence="3">GSL018</strain>
    </source>
</reference>
<dbReference type="PANTHER" id="PTHR43619:SF2">
    <property type="entry name" value="S-ADENOSYL-L-METHIONINE-DEPENDENT METHYLTRANSFERASES SUPERFAMILY PROTEIN"/>
    <property type="match status" value="1"/>
</dbReference>
<keyword evidence="1" id="KW-0489">Methyltransferase</keyword>
<evidence type="ECO:0000313" key="3">
    <source>
        <dbReference type="EMBL" id="JAC72274.1"/>
    </source>
</evidence>
<protein>
    <submittedName>
        <fullName evidence="3">Uncharacterized protein</fullName>
    </submittedName>
</protein>
<dbReference type="InterPro" id="IPR029063">
    <property type="entry name" value="SAM-dependent_MTases_sf"/>
</dbReference>
<name>A0A061RND5_9CHLO</name>
<dbReference type="SUPFAM" id="SSF53335">
    <property type="entry name" value="S-adenosyl-L-methionine-dependent methyltransferases"/>
    <property type="match status" value="1"/>
</dbReference>
<keyword evidence="2" id="KW-0808">Transferase</keyword>
<dbReference type="EMBL" id="GBEZ01013738">
    <property type="protein sequence ID" value="JAC72274.1"/>
    <property type="molecule type" value="Transcribed_RNA"/>
</dbReference>
<feature type="non-terminal residue" evidence="3">
    <location>
        <position position="1"/>
    </location>
</feature>